<evidence type="ECO:0000313" key="3">
    <source>
        <dbReference type="Proteomes" id="UP001295740"/>
    </source>
</evidence>
<name>A0AAI8VHM4_9PEZI</name>
<sequence length="828" mass="94780">MRLVCRVLRDVKPKRSILHPRIHIPSPCSQFCARNPQGHALLYSQGTRRFSTTLVTDTEDAGDLLLNELSDTPSTPENASRQQELDVSLVQQSKLFGRWRPLLTNPHRLAIESDFTRRGPAKEWRGRLLVDHFDHRGDFALWSCLLDYQTRVNGQLGALNVWRGLWGRKSLYDVDSPLAPMFWRVMLEAALNTDDEKTLESVWIYSEWMYDVHGVKWPQIYTTVMGHLLRNHKHQQALQWQLRLTPNFYPGPQDFADLVTEFATDKEQYRLSTLQTLYIVNPDHQLYDTLVPYLYNLGESRLAMKWRNTCVRYDDLPLAPVPARPFLRFLQGYFPSEFLHPEEIAATGDLNLEIEEPIQPDLSREFINRVHGNTFGISVKNYNDRLGAKWFASSWVSLNAAISTISALGIEKIGPLSLQSIALRENTSEGVLKRIAQLQEHGISVVDSNYFKTVLYLAELKDDELLRDLLESDLHPDVFDDLVLQTRLLESTVASSDWRTYRLLLVAKVVTLQQSPRKAANALVEVYFRQRDQQGLSRILADMQAMKVGIDHEKTSLIFESLESERQSTGLTSDALTFYLSVCQELTKMDVPVPRNRWRIILFGLIRGGKLDEVEKLCLELVNLFTRSHSARPGFVPMHLEDIPEAMKKRLSGVENLLGVYVPLDLPRTSALHPLRLLFDKKLMSTMIRVSFYTLLEPKGKTGPTIQTQRHQPQAFHCGRAVKFLGMLREQGLDVNAGTVARYVKQWLTTLYGNAILTKKASQRMRANNTLTLGEMKDLLDEAWGDELLPPLDELQREIAKRSGEASQKNSKYLIGRGRRPPSIRSVL</sequence>
<proteinExistence type="predicted"/>
<protein>
    <submittedName>
        <fullName evidence="2">Uu.00g091440.m01.CDS01</fullName>
    </submittedName>
</protein>
<dbReference type="EMBL" id="CAUWAG010000010">
    <property type="protein sequence ID" value="CAJ2507958.1"/>
    <property type="molecule type" value="Genomic_DNA"/>
</dbReference>
<accession>A0AAI8VHM4</accession>
<gene>
    <name evidence="2" type="ORF">KHLLAP_LOCUS8426</name>
</gene>
<keyword evidence="3" id="KW-1185">Reference proteome</keyword>
<dbReference type="AlphaFoldDB" id="A0AAI8VHM4"/>
<dbReference type="Proteomes" id="UP001295740">
    <property type="component" value="Unassembled WGS sequence"/>
</dbReference>
<reference evidence="2" key="1">
    <citation type="submission" date="2023-10" db="EMBL/GenBank/DDBJ databases">
        <authorList>
            <person name="Hackl T."/>
        </authorList>
    </citation>
    <scope>NUCLEOTIDE SEQUENCE</scope>
</reference>
<evidence type="ECO:0000256" key="1">
    <source>
        <dbReference type="SAM" id="MobiDB-lite"/>
    </source>
</evidence>
<feature type="region of interest" description="Disordered" evidence="1">
    <location>
        <begin position="801"/>
        <end position="828"/>
    </location>
</feature>
<organism evidence="2 3">
    <name type="scientific">Anthostomella pinea</name>
    <dbReference type="NCBI Taxonomy" id="933095"/>
    <lineage>
        <taxon>Eukaryota</taxon>
        <taxon>Fungi</taxon>
        <taxon>Dikarya</taxon>
        <taxon>Ascomycota</taxon>
        <taxon>Pezizomycotina</taxon>
        <taxon>Sordariomycetes</taxon>
        <taxon>Xylariomycetidae</taxon>
        <taxon>Xylariales</taxon>
        <taxon>Xylariaceae</taxon>
        <taxon>Anthostomella</taxon>
    </lineage>
</organism>
<comment type="caution">
    <text evidence="2">The sequence shown here is derived from an EMBL/GenBank/DDBJ whole genome shotgun (WGS) entry which is preliminary data.</text>
</comment>
<evidence type="ECO:0000313" key="2">
    <source>
        <dbReference type="EMBL" id="CAJ2507958.1"/>
    </source>
</evidence>